<feature type="domain" description="PDZ" evidence="6">
    <location>
        <begin position="298"/>
        <end position="396"/>
    </location>
</feature>
<dbReference type="InterPro" id="IPR009003">
    <property type="entry name" value="Peptidase_S1_PA"/>
</dbReference>
<dbReference type="SMART" id="SM00228">
    <property type="entry name" value="PDZ"/>
    <property type="match status" value="1"/>
</dbReference>
<keyword evidence="2" id="KW-0645">Protease</keyword>
<name>A0A162CAD9_9BACI</name>
<evidence type="ECO:0000256" key="4">
    <source>
        <dbReference type="ARBA" id="ARBA00022825"/>
    </source>
</evidence>
<organism evidence="7 8">
    <name type="scientific">Aeribacillus pallidus</name>
    <dbReference type="NCBI Taxonomy" id="33936"/>
    <lineage>
        <taxon>Bacteria</taxon>
        <taxon>Bacillati</taxon>
        <taxon>Bacillota</taxon>
        <taxon>Bacilli</taxon>
        <taxon>Bacillales</taxon>
        <taxon>Bacillaceae</taxon>
        <taxon>Aeribacillus</taxon>
    </lineage>
</organism>
<reference evidence="7 8" key="1">
    <citation type="submission" date="2016-04" db="EMBL/GenBank/DDBJ databases">
        <title>Draft genome sequence of Aeribacillus pallidus 8m3 from petroleum reservoir.</title>
        <authorList>
            <person name="Poltaraus A.B."/>
            <person name="Nazina T.N."/>
            <person name="Tourova T.P."/>
            <person name="Malakho S.M."/>
            <person name="Korshunova A.V."/>
            <person name="Sokolova D.S."/>
        </authorList>
    </citation>
    <scope>NUCLEOTIDE SEQUENCE [LARGE SCALE GENOMIC DNA]</scope>
    <source>
        <strain evidence="7 8">8m3</strain>
    </source>
</reference>
<evidence type="ECO:0000256" key="2">
    <source>
        <dbReference type="ARBA" id="ARBA00022670"/>
    </source>
</evidence>
<dbReference type="InterPro" id="IPR036034">
    <property type="entry name" value="PDZ_sf"/>
</dbReference>
<dbReference type="SUPFAM" id="SSF50156">
    <property type="entry name" value="PDZ domain-like"/>
    <property type="match status" value="1"/>
</dbReference>
<evidence type="ECO:0000256" key="1">
    <source>
        <dbReference type="ARBA" id="ARBA00010541"/>
    </source>
</evidence>
<dbReference type="InterPro" id="IPR001478">
    <property type="entry name" value="PDZ"/>
</dbReference>
<dbReference type="Gene3D" id="2.30.42.10">
    <property type="match status" value="1"/>
</dbReference>
<dbReference type="InterPro" id="IPR051201">
    <property type="entry name" value="Chloro_Bact_Ser_Proteases"/>
</dbReference>
<evidence type="ECO:0000259" key="6">
    <source>
        <dbReference type="PROSITE" id="PS50106"/>
    </source>
</evidence>
<dbReference type="PROSITE" id="PS50106">
    <property type="entry name" value="PDZ"/>
    <property type="match status" value="1"/>
</dbReference>
<dbReference type="GO" id="GO:0004252">
    <property type="term" value="F:serine-type endopeptidase activity"/>
    <property type="evidence" value="ECO:0007669"/>
    <property type="project" value="InterPro"/>
</dbReference>
<gene>
    <name evidence="7" type="ORF">AZI98_00160</name>
</gene>
<protein>
    <recommendedName>
        <fullName evidence="6">PDZ domain-containing protein</fullName>
    </recommendedName>
</protein>
<keyword evidence="8" id="KW-1185">Reference proteome</keyword>
<dbReference type="EMBL" id="LWBR01000001">
    <property type="protein sequence ID" value="KZN97993.1"/>
    <property type="molecule type" value="Genomic_DNA"/>
</dbReference>
<keyword evidence="5" id="KW-0812">Transmembrane</keyword>
<comment type="caution">
    <text evidence="7">The sequence shown here is derived from an EMBL/GenBank/DDBJ whole genome shotgun (WGS) entry which is preliminary data.</text>
</comment>
<sequence length="413" mass="44019">MGYYDEIDQNNRVERKKNSLLKPVLSSLISGVLGGAVVYGALTYLPFQDHNKASNETEHAAVSQNTNDQEASVNVAKISNQGDIAEIAEKLSPAIVGISNLQQQRTDWFGSRQDSSSEEVESGSGTGIIFKKSGNDVFIVTNNHVIEGASSLEVTLSNGDKEKAEVVGADSLTDLAVIKINNNSVNTVAEFGDSDNIRVGDQVIAIGNPLGSDLSRTVTEGIISGVNRTVTITTSEGDWALDVIQTDAAINPGNSGGPLINMDGKVIGVSSMKISQEGVEGLGFAIPSNDVVKAINQLMEKGKIDRPFLGVALLNVSELPEYFLRDTLNLPSDVKEGAVVGRVQANSPADHAGLQEKDVIVALDGQSIHNTSELRKYLYSEKKSGDSVKVKLYRDGKEKTVTVTLSSQDLSQT</sequence>
<dbReference type="Pfam" id="PF13365">
    <property type="entry name" value="Trypsin_2"/>
    <property type="match status" value="1"/>
</dbReference>
<keyword evidence="5" id="KW-1133">Transmembrane helix</keyword>
<evidence type="ECO:0000256" key="5">
    <source>
        <dbReference type="SAM" id="Phobius"/>
    </source>
</evidence>
<dbReference type="RefSeq" id="WP_082830192.1">
    <property type="nucleotide sequence ID" value="NZ_LWBR01000001.1"/>
</dbReference>
<dbReference type="Gene3D" id="2.40.10.10">
    <property type="entry name" value="Trypsin-like serine proteases"/>
    <property type="match status" value="2"/>
</dbReference>
<dbReference type="PANTHER" id="PTHR43343:SF3">
    <property type="entry name" value="PROTEASE DO-LIKE 8, CHLOROPLASTIC"/>
    <property type="match status" value="1"/>
</dbReference>
<dbReference type="InterPro" id="IPR043504">
    <property type="entry name" value="Peptidase_S1_PA_chymotrypsin"/>
</dbReference>
<keyword evidence="5" id="KW-0472">Membrane</keyword>
<dbReference type="CDD" id="cd06781">
    <property type="entry name" value="cpPDZ_BsHtra-like"/>
    <property type="match status" value="1"/>
</dbReference>
<dbReference type="InterPro" id="IPR001940">
    <property type="entry name" value="Peptidase_S1C"/>
</dbReference>
<dbReference type="Pfam" id="PF13180">
    <property type="entry name" value="PDZ_2"/>
    <property type="match status" value="1"/>
</dbReference>
<dbReference type="AlphaFoldDB" id="A0A162CAD9"/>
<evidence type="ECO:0000313" key="8">
    <source>
        <dbReference type="Proteomes" id="UP000076476"/>
    </source>
</evidence>
<comment type="similarity">
    <text evidence="1">Belongs to the peptidase S1C family.</text>
</comment>
<dbReference type="STRING" id="33936.AZI98_00160"/>
<dbReference type="PANTHER" id="PTHR43343">
    <property type="entry name" value="PEPTIDASE S12"/>
    <property type="match status" value="1"/>
</dbReference>
<proteinExistence type="inferred from homology"/>
<keyword evidence="3" id="KW-0378">Hydrolase</keyword>
<dbReference type="GO" id="GO:0006508">
    <property type="term" value="P:proteolysis"/>
    <property type="evidence" value="ECO:0007669"/>
    <property type="project" value="UniProtKB-KW"/>
</dbReference>
<dbReference type="SUPFAM" id="SSF50494">
    <property type="entry name" value="Trypsin-like serine proteases"/>
    <property type="match status" value="1"/>
</dbReference>
<feature type="transmembrane region" description="Helical" evidence="5">
    <location>
        <begin position="20"/>
        <end position="42"/>
    </location>
</feature>
<evidence type="ECO:0000256" key="3">
    <source>
        <dbReference type="ARBA" id="ARBA00022801"/>
    </source>
</evidence>
<evidence type="ECO:0000313" key="7">
    <source>
        <dbReference type="EMBL" id="KZN97993.1"/>
    </source>
</evidence>
<keyword evidence="4" id="KW-0720">Serine protease</keyword>
<dbReference type="Proteomes" id="UP000076476">
    <property type="component" value="Unassembled WGS sequence"/>
</dbReference>
<dbReference type="PRINTS" id="PR00834">
    <property type="entry name" value="PROTEASES2C"/>
</dbReference>
<accession>A0A162CAD9</accession>